<feature type="transmembrane region" description="Helical" evidence="2">
    <location>
        <begin position="97"/>
        <end position="116"/>
    </location>
</feature>
<keyword evidence="1" id="KW-0813">Transport</keyword>
<evidence type="ECO:0000256" key="2">
    <source>
        <dbReference type="SAM" id="Phobius"/>
    </source>
</evidence>
<dbReference type="AlphaFoldDB" id="A0A4S8VUV9"/>
<protein>
    <submittedName>
        <fullName evidence="3">Uncharacterized protein</fullName>
    </submittedName>
</protein>
<dbReference type="GO" id="GO:0005886">
    <property type="term" value="C:plasma membrane"/>
    <property type="evidence" value="ECO:0007669"/>
    <property type="project" value="TreeGrafter"/>
</dbReference>
<organism evidence="3 4">
    <name type="scientific">Aureobasidium pullulans</name>
    <name type="common">Black yeast</name>
    <name type="synonym">Pullularia pullulans</name>
    <dbReference type="NCBI Taxonomy" id="5580"/>
    <lineage>
        <taxon>Eukaryota</taxon>
        <taxon>Fungi</taxon>
        <taxon>Dikarya</taxon>
        <taxon>Ascomycota</taxon>
        <taxon>Pezizomycotina</taxon>
        <taxon>Dothideomycetes</taxon>
        <taxon>Dothideomycetidae</taxon>
        <taxon>Dothideales</taxon>
        <taxon>Saccotheciaceae</taxon>
        <taxon>Aureobasidium</taxon>
    </lineage>
</organism>
<keyword evidence="2" id="KW-1133">Transmembrane helix</keyword>
<comment type="caution">
    <text evidence="3">The sequence shown here is derived from an EMBL/GenBank/DDBJ whole genome shotgun (WGS) entry which is preliminary data.</text>
</comment>
<gene>
    <name evidence="3" type="ORF">D6D24_04751</name>
</gene>
<sequence>MIWILVGAIVVFLIAIIGRDSIYTIIGNSVATTIFFAIILIEDRFFRRRTGYDHSVWNDSNKLPKGYAAMLAFGIGAAGSIIGIGQTPIARQIGEEGGDVGIELGMLFAIIVYPVLRHLELKKFGR</sequence>
<evidence type="ECO:0000313" key="3">
    <source>
        <dbReference type="EMBL" id="THW15835.1"/>
    </source>
</evidence>
<dbReference type="PANTHER" id="PTHR31806">
    <property type="entry name" value="PURINE-CYTOSINE PERMEASE FCY2-RELATED"/>
    <property type="match status" value="1"/>
</dbReference>
<accession>A0A4S8VUV9</accession>
<name>A0A4S8VUV9_AURPU</name>
<dbReference type="PANTHER" id="PTHR31806:SF17">
    <property type="entry name" value="VITAMIN B6 TRANSPORTER TPN1"/>
    <property type="match status" value="1"/>
</dbReference>
<feature type="transmembrane region" description="Helical" evidence="2">
    <location>
        <begin position="67"/>
        <end position="85"/>
    </location>
</feature>
<dbReference type="GO" id="GO:0022857">
    <property type="term" value="F:transmembrane transporter activity"/>
    <property type="evidence" value="ECO:0007669"/>
    <property type="project" value="InterPro"/>
</dbReference>
<dbReference type="InterPro" id="IPR026030">
    <property type="entry name" value="Pur-cyt_permease_Fcy2/21/22"/>
</dbReference>
<evidence type="ECO:0000313" key="4">
    <source>
        <dbReference type="Proteomes" id="UP000308014"/>
    </source>
</evidence>
<dbReference type="Proteomes" id="UP000308014">
    <property type="component" value="Unassembled WGS sequence"/>
</dbReference>
<keyword evidence="2" id="KW-0472">Membrane</keyword>
<feature type="transmembrane region" description="Helical" evidence="2">
    <location>
        <begin position="28"/>
        <end position="46"/>
    </location>
</feature>
<evidence type="ECO:0000256" key="1">
    <source>
        <dbReference type="ARBA" id="ARBA00022448"/>
    </source>
</evidence>
<dbReference type="GO" id="GO:0000329">
    <property type="term" value="C:fungal-type vacuole membrane"/>
    <property type="evidence" value="ECO:0007669"/>
    <property type="project" value="TreeGrafter"/>
</dbReference>
<dbReference type="EMBL" id="QZAJ01000151">
    <property type="protein sequence ID" value="THW15835.1"/>
    <property type="molecule type" value="Genomic_DNA"/>
</dbReference>
<keyword evidence="2" id="KW-0812">Transmembrane</keyword>
<reference evidence="3 4" key="1">
    <citation type="submission" date="2018-10" db="EMBL/GenBank/DDBJ databases">
        <title>Fifty Aureobasidium pullulans genomes reveal a recombining polyextremotolerant generalist.</title>
        <authorList>
            <person name="Gostincar C."/>
            <person name="Turk M."/>
            <person name="Zajc J."/>
            <person name="Gunde-Cimerman N."/>
        </authorList>
    </citation>
    <scope>NUCLEOTIDE SEQUENCE [LARGE SCALE GENOMIC DNA]</scope>
    <source>
        <strain evidence="3 4">EXF-11318</strain>
    </source>
</reference>
<proteinExistence type="predicted"/>